<keyword evidence="3 10" id="KW-0963">Cytoplasm</keyword>
<dbReference type="InterPro" id="IPR035966">
    <property type="entry name" value="PKF_sf"/>
</dbReference>
<evidence type="ECO:0000256" key="2">
    <source>
        <dbReference type="ARBA" id="ARBA00003138"/>
    </source>
</evidence>
<comment type="pathway">
    <text evidence="10">Carbohydrate degradation; glycolysis; D-glyceraldehyde 3-phosphate and glycerone phosphate from D-glucose: step 3/4.</text>
</comment>
<keyword evidence="6 10" id="KW-0418">Kinase</keyword>
<dbReference type="InterPro" id="IPR011183">
    <property type="entry name" value="PfpB_PPi_PFK"/>
</dbReference>
<dbReference type="GO" id="GO:0047334">
    <property type="term" value="F:diphosphate-fructose-6-phosphate 1-phosphotransferase activity"/>
    <property type="evidence" value="ECO:0007669"/>
    <property type="project" value="UniProtKB-EC"/>
</dbReference>
<dbReference type="Gene3D" id="3.40.50.450">
    <property type="match status" value="1"/>
</dbReference>
<dbReference type="Gene3D" id="1.10.10.480">
    <property type="entry name" value="Phosphofructokinase, domain 3"/>
    <property type="match status" value="1"/>
</dbReference>
<comment type="function">
    <text evidence="2 10">Catalyzes the phosphorylation of D-fructose 6-phosphate, the first committing step of glycolysis. Uses inorganic phosphate (PPi) as phosphoryl donor instead of ATP like common ATP-dependent phosphofructokinases (ATP-PFKs), which renders the reaction reversible, and can thus function both in glycolysis and gluconeogenesis. Consistently, PPi-PFK can replace the enzymes of both the forward (ATP-PFK) and reverse (fructose-bisphosphatase (FBPase)) reactions.</text>
</comment>
<dbReference type="EC" id="2.7.1.90" evidence="10"/>
<proteinExistence type="inferred from homology"/>
<feature type="active site" description="Proton acceptor" evidence="10">
    <location>
        <position position="207"/>
    </location>
</feature>
<keyword evidence="4 10" id="KW-0808">Transferase</keyword>
<dbReference type="PANTHER" id="PTHR43650:SF1">
    <property type="entry name" value="PYROPHOSPHATE--FRUCTOSE 6-PHOSPHATE 1-PHOSPHOTRANSFERASE SUBUNIT BETA 2"/>
    <property type="match status" value="1"/>
</dbReference>
<comment type="cofactor">
    <cofactor evidence="1 10">
        <name>Mg(2+)</name>
        <dbReference type="ChEBI" id="CHEBI:18420"/>
    </cofactor>
</comment>
<reference evidence="12 13" key="1">
    <citation type="submission" date="2018-07" db="EMBL/GenBank/DDBJ databases">
        <title>Comparative genomics of the Candidatus Parilichlamydiaceae reveals evidence of convergent evolution and genome reduction in the phylum Chlamydiae.</title>
        <authorList>
            <person name="Taylor-Brown A."/>
            <person name="Polkinghorne A."/>
        </authorList>
    </citation>
    <scope>NUCLEOTIDE SEQUENCE [LARGE SCALE GENOMIC DNA]</scope>
    <source>
        <strain evidence="12 13">Hat2</strain>
    </source>
</reference>
<sequence>MSNNEMVSPLTFARIGACLRLPQQLSKFPHMRFREEKEVSVRPEVEEYFSSTRSAPLLVAERGLCPQDSKKEVVRIGVLFSGGPSPGGHNVVLGLSEAMTRLSTRNKLFGFQEGFWGLLHGDYVELSHEFLRNWTNSGGFHLLSTSRTKLVGQQAFEQAMEVCQSLDLNGLVVIGGDDSNTNAGLLAEFFQKQNFKTSVIGVPKTIDGDLKGHSIEISFGHDTASKVISELVGNVCMDALSCKKNYHFIRLMGRHASHLTLETALQVQPTYTLISEQIRRDGVSLDKLISSLAKLIKTRAQAGKNYGVILVPEGLIEQVPGIDSLMCVLNDLLARDPHHTLDTIHQSLDPASATILGSLPRTIQEQLLYDRDSHGNVAVSRIETERLLLSLVKQTLEKKASEVPFSALTHFFGYECRCAHPSHFDAHYCYALGMCAAALVLEERNGYMALITDLEKSVSSWQVKGVPLSSMFHKERRRGQWSPVIRKTLVNLGGPAFLRLKEMEERWAVKDCFLSPGPCQFNGNSLTDPHDIPKTLYLEKNACGS</sequence>
<keyword evidence="8 10" id="KW-0324">Glycolysis</keyword>
<dbReference type="GO" id="GO:0009749">
    <property type="term" value="P:response to glucose"/>
    <property type="evidence" value="ECO:0007669"/>
    <property type="project" value="TreeGrafter"/>
</dbReference>
<dbReference type="InterPro" id="IPR022953">
    <property type="entry name" value="ATP_PFK"/>
</dbReference>
<dbReference type="HAMAP" id="MF_01980">
    <property type="entry name" value="Phosphofructokinase_II_Long"/>
    <property type="match status" value="1"/>
</dbReference>
<comment type="subcellular location">
    <subcellularLocation>
        <location evidence="10">Cytoplasm</location>
    </subcellularLocation>
</comment>
<dbReference type="NCBIfam" id="TIGR02477">
    <property type="entry name" value="PFKA_PPi"/>
    <property type="match status" value="1"/>
</dbReference>
<dbReference type="SUPFAM" id="SSF53784">
    <property type="entry name" value="Phosphofructokinase"/>
    <property type="match status" value="1"/>
</dbReference>
<comment type="caution">
    <text evidence="12">The sequence shown here is derived from an EMBL/GenBank/DDBJ whole genome shotgun (WGS) entry which is preliminary data.</text>
</comment>
<feature type="binding site" evidence="10">
    <location>
        <position position="83"/>
    </location>
    <ligand>
        <name>diphosphate</name>
        <dbReference type="ChEBI" id="CHEBI:33019"/>
    </ligand>
</feature>
<dbReference type="Gene3D" id="3.40.50.460">
    <property type="entry name" value="Phosphofructokinase domain"/>
    <property type="match status" value="1"/>
</dbReference>
<dbReference type="NCBIfam" id="NF005482">
    <property type="entry name" value="PRK07085.1"/>
    <property type="match status" value="1"/>
</dbReference>
<protein>
    <recommendedName>
        <fullName evidence="10">Pyrophosphate--fructose 6-phosphate 1-phosphotransferase</fullName>
        <ecNumber evidence="10">2.7.1.90</ecNumber>
    </recommendedName>
    <alternativeName>
        <fullName evidence="10">6-phosphofructokinase, pyrophosphate dependent</fullName>
    </alternativeName>
    <alternativeName>
        <fullName evidence="10">PPi-dependent phosphofructokinase</fullName>
        <shortName evidence="10">PPi-PFK</shortName>
    </alternativeName>
    <alternativeName>
        <fullName evidence="10">Pyrophosphate-dependent 6-phosphofructose-1-kinase</fullName>
    </alternativeName>
</protein>
<dbReference type="Pfam" id="PF00365">
    <property type="entry name" value="PFK"/>
    <property type="match status" value="1"/>
</dbReference>
<gene>
    <name evidence="10" type="primary">pfp</name>
    <name evidence="12" type="ORF">HAT2_00312</name>
</gene>
<dbReference type="AlphaFoldDB" id="A0A369KAF4"/>
<dbReference type="PANTHER" id="PTHR43650">
    <property type="entry name" value="PYROPHOSPHATE--FRUCTOSE 6-PHOSPHATE 1-PHOSPHOTRANSFERASE"/>
    <property type="match status" value="1"/>
</dbReference>
<name>A0A369KAF4_9BACT</name>
<evidence type="ECO:0000259" key="11">
    <source>
        <dbReference type="Pfam" id="PF00365"/>
    </source>
</evidence>
<dbReference type="UniPathway" id="UPA00109">
    <property type="reaction ID" value="UER00182"/>
</dbReference>
<keyword evidence="7 10" id="KW-0460">Magnesium</keyword>
<accession>A0A369KAF4</accession>
<feature type="binding site" description="in other chain" evidence="10">
    <location>
        <begin position="205"/>
        <end position="207"/>
    </location>
    <ligand>
        <name>substrate</name>
        <note>ligand shared between dimeric partners</note>
    </ligand>
</feature>
<comment type="caution">
    <text evidence="10">Lacks conserved residue(s) required for the propagation of feature annotation.</text>
</comment>
<feature type="site" description="Important for catalytic activity; stabilizes the transition state when the phosphoryl donor is PPi" evidence="10">
    <location>
        <position position="204"/>
    </location>
</feature>
<evidence type="ECO:0000256" key="5">
    <source>
        <dbReference type="ARBA" id="ARBA00022723"/>
    </source>
</evidence>
<dbReference type="GO" id="GO:0005524">
    <property type="term" value="F:ATP binding"/>
    <property type="evidence" value="ECO:0007669"/>
    <property type="project" value="InterPro"/>
</dbReference>
<comment type="similarity">
    <text evidence="10">Belongs to the phosphofructokinase type A (PFKA) family. PPi-dependent PFK group II subfamily. Clade 'Long' sub-subfamily.</text>
</comment>
<dbReference type="GO" id="GO:0005829">
    <property type="term" value="C:cytosol"/>
    <property type="evidence" value="ECO:0007669"/>
    <property type="project" value="TreeGrafter"/>
</dbReference>
<evidence type="ECO:0000313" key="12">
    <source>
        <dbReference type="EMBL" id="RDB31581.1"/>
    </source>
</evidence>
<feature type="binding site" description="in other chain" evidence="10">
    <location>
        <position position="313"/>
    </location>
    <ligand>
        <name>substrate</name>
        <note>ligand shared between dimeric partners</note>
    </ligand>
</feature>
<dbReference type="GO" id="GO:0006002">
    <property type="term" value="P:fructose 6-phosphate metabolic process"/>
    <property type="evidence" value="ECO:0007669"/>
    <property type="project" value="InterPro"/>
</dbReference>
<feature type="domain" description="Phosphofructokinase" evidence="11">
    <location>
        <begin position="75"/>
        <end position="438"/>
    </location>
</feature>
<dbReference type="GO" id="GO:0003872">
    <property type="term" value="F:6-phosphofructokinase activity"/>
    <property type="evidence" value="ECO:0007669"/>
    <property type="project" value="UniProtKB-UniRule"/>
</dbReference>
<evidence type="ECO:0000256" key="6">
    <source>
        <dbReference type="ARBA" id="ARBA00022777"/>
    </source>
</evidence>
<dbReference type="InterPro" id="IPR000023">
    <property type="entry name" value="Phosphofructokinase_dom"/>
</dbReference>
<feature type="binding site" description="in other chain" evidence="10">
    <location>
        <begin position="414"/>
        <end position="417"/>
    </location>
    <ligand>
        <name>substrate</name>
        <note>ligand shared between dimeric partners</note>
    </ligand>
</feature>
<feature type="binding site" description="in other chain" evidence="10">
    <location>
        <begin position="252"/>
        <end position="254"/>
    </location>
    <ligand>
        <name>substrate</name>
        <note>ligand shared between dimeric partners</note>
    </ligand>
</feature>
<evidence type="ECO:0000256" key="9">
    <source>
        <dbReference type="ARBA" id="ARBA00048072"/>
    </source>
</evidence>
<dbReference type="GO" id="GO:0046872">
    <property type="term" value="F:metal ion binding"/>
    <property type="evidence" value="ECO:0007669"/>
    <property type="project" value="UniProtKB-KW"/>
</dbReference>
<evidence type="ECO:0000256" key="10">
    <source>
        <dbReference type="HAMAP-Rule" id="MF_01980"/>
    </source>
</evidence>
<dbReference type="PRINTS" id="PR00476">
    <property type="entry name" value="PHFRCTKINASE"/>
</dbReference>
<comment type="catalytic activity">
    <reaction evidence="9 10">
        <text>beta-D-fructose 6-phosphate + diphosphate = beta-D-fructose 1,6-bisphosphate + phosphate + H(+)</text>
        <dbReference type="Rhea" id="RHEA:13613"/>
        <dbReference type="ChEBI" id="CHEBI:15378"/>
        <dbReference type="ChEBI" id="CHEBI:32966"/>
        <dbReference type="ChEBI" id="CHEBI:33019"/>
        <dbReference type="ChEBI" id="CHEBI:43474"/>
        <dbReference type="ChEBI" id="CHEBI:57634"/>
        <dbReference type="EC" id="2.7.1.90"/>
    </reaction>
</comment>
<feature type="binding site" evidence="10">
    <location>
        <position position="177"/>
    </location>
    <ligand>
        <name>Mg(2+)</name>
        <dbReference type="ChEBI" id="CHEBI:18420"/>
        <note>catalytic</note>
    </ligand>
</feature>
<keyword evidence="13" id="KW-1185">Reference proteome</keyword>
<feature type="site" description="Important for catalytic activity and substrate specificity; stabilizes the transition state when the phosphoryl donor is PPi; prevents ATP from binding by mimicking the alpha-phosphate group of ATP" evidence="10">
    <location>
        <position position="178"/>
    </location>
</feature>
<dbReference type="Proteomes" id="UP000253816">
    <property type="component" value="Unassembled WGS sequence"/>
</dbReference>
<evidence type="ECO:0000256" key="3">
    <source>
        <dbReference type="ARBA" id="ARBA00022490"/>
    </source>
</evidence>
<evidence type="ECO:0000256" key="8">
    <source>
        <dbReference type="ARBA" id="ARBA00023152"/>
    </source>
</evidence>
<organism evidence="12 13">
    <name type="scientific">Candidatus Similichlamydia laticola</name>
    <dbReference type="NCBI Taxonomy" id="2170265"/>
    <lineage>
        <taxon>Bacteria</taxon>
        <taxon>Pseudomonadati</taxon>
        <taxon>Chlamydiota</taxon>
        <taxon>Chlamydiia</taxon>
        <taxon>Parachlamydiales</taxon>
        <taxon>Candidatus Parilichlamydiaceae</taxon>
        <taxon>Candidatus Similichlamydia</taxon>
    </lineage>
</organism>
<comment type="activity regulation">
    <text evidence="10">Non-allosteric.</text>
</comment>
<dbReference type="EMBL" id="QQBG01000011">
    <property type="protein sequence ID" value="RDB31581.1"/>
    <property type="molecule type" value="Genomic_DNA"/>
</dbReference>
<evidence type="ECO:0000256" key="1">
    <source>
        <dbReference type="ARBA" id="ARBA00001946"/>
    </source>
</evidence>
<comment type="subunit">
    <text evidence="10">Homodimer.</text>
</comment>
<evidence type="ECO:0000256" key="4">
    <source>
        <dbReference type="ARBA" id="ARBA00022679"/>
    </source>
</evidence>
<keyword evidence="5 10" id="KW-0479">Metal-binding</keyword>
<dbReference type="RefSeq" id="WP_181860296.1">
    <property type="nucleotide sequence ID" value="NZ_QQBG01000011.1"/>
</dbReference>
<evidence type="ECO:0000313" key="13">
    <source>
        <dbReference type="Proteomes" id="UP000253816"/>
    </source>
</evidence>
<evidence type="ECO:0000256" key="7">
    <source>
        <dbReference type="ARBA" id="ARBA00022842"/>
    </source>
</evidence>